<dbReference type="EMBL" id="JADNRY010000515">
    <property type="protein sequence ID" value="KAF9045627.1"/>
    <property type="molecule type" value="Genomic_DNA"/>
</dbReference>
<keyword evidence="1" id="KW-0812">Transmembrane</keyword>
<organism evidence="2 3">
    <name type="scientific">Rhodocollybia butyracea</name>
    <dbReference type="NCBI Taxonomy" id="206335"/>
    <lineage>
        <taxon>Eukaryota</taxon>
        <taxon>Fungi</taxon>
        <taxon>Dikarya</taxon>
        <taxon>Basidiomycota</taxon>
        <taxon>Agaricomycotina</taxon>
        <taxon>Agaricomycetes</taxon>
        <taxon>Agaricomycetidae</taxon>
        <taxon>Agaricales</taxon>
        <taxon>Marasmiineae</taxon>
        <taxon>Omphalotaceae</taxon>
        <taxon>Rhodocollybia</taxon>
    </lineage>
</organism>
<reference evidence="2" key="1">
    <citation type="submission" date="2020-11" db="EMBL/GenBank/DDBJ databases">
        <authorList>
            <consortium name="DOE Joint Genome Institute"/>
            <person name="Ahrendt S."/>
            <person name="Riley R."/>
            <person name="Andreopoulos W."/>
            <person name="Labutti K."/>
            <person name="Pangilinan J."/>
            <person name="Ruiz-Duenas F.J."/>
            <person name="Barrasa J.M."/>
            <person name="Sanchez-Garcia M."/>
            <person name="Camarero S."/>
            <person name="Miyauchi S."/>
            <person name="Serrano A."/>
            <person name="Linde D."/>
            <person name="Babiker R."/>
            <person name="Drula E."/>
            <person name="Ayuso-Fernandez I."/>
            <person name="Pacheco R."/>
            <person name="Padilla G."/>
            <person name="Ferreira P."/>
            <person name="Barriuso J."/>
            <person name="Kellner H."/>
            <person name="Castanera R."/>
            <person name="Alfaro M."/>
            <person name="Ramirez L."/>
            <person name="Pisabarro A.G."/>
            <person name="Kuo A."/>
            <person name="Tritt A."/>
            <person name="Lipzen A."/>
            <person name="He G."/>
            <person name="Yan M."/>
            <person name="Ng V."/>
            <person name="Cullen D."/>
            <person name="Martin F."/>
            <person name="Rosso M.-N."/>
            <person name="Henrissat B."/>
            <person name="Hibbett D."/>
            <person name="Martinez A.T."/>
            <person name="Grigoriev I.V."/>
        </authorList>
    </citation>
    <scope>NUCLEOTIDE SEQUENCE</scope>
    <source>
        <strain evidence="2">AH 40177</strain>
    </source>
</reference>
<dbReference type="AlphaFoldDB" id="A0A9P5P6E2"/>
<evidence type="ECO:0000313" key="3">
    <source>
        <dbReference type="Proteomes" id="UP000772434"/>
    </source>
</evidence>
<gene>
    <name evidence="2" type="ORF">BDP27DRAFT_1409167</name>
</gene>
<keyword evidence="1" id="KW-1133">Transmembrane helix</keyword>
<comment type="caution">
    <text evidence="2">The sequence shown here is derived from an EMBL/GenBank/DDBJ whole genome shotgun (WGS) entry which is preliminary data.</text>
</comment>
<dbReference type="OrthoDB" id="116827at2759"/>
<feature type="non-terminal residue" evidence="2">
    <location>
        <position position="220"/>
    </location>
</feature>
<keyword evidence="3" id="KW-1185">Reference proteome</keyword>
<feature type="transmembrane region" description="Helical" evidence="1">
    <location>
        <begin position="109"/>
        <end position="127"/>
    </location>
</feature>
<evidence type="ECO:0000313" key="2">
    <source>
        <dbReference type="EMBL" id="KAF9045627.1"/>
    </source>
</evidence>
<accession>A0A9P5P6E2</accession>
<evidence type="ECO:0000256" key="1">
    <source>
        <dbReference type="SAM" id="Phobius"/>
    </source>
</evidence>
<dbReference type="Proteomes" id="UP000772434">
    <property type="component" value="Unassembled WGS sequence"/>
</dbReference>
<name>A0A9P5P6E2_9AGAR</name>
<keyword evidence="1" id="KW-0472">Membrane</keyword>
<sequence length="220" mass="25100">MRRFDTCLAAASNTTTTTSESTAANPLKRKFNIDTSTVESLWKLKKPRFEKSSSSKVAPFLLPSLTPTYTSSGDLKSLEDVKLQTTCGGNSTHPLAYVFVQELPSNNTFIYHMPFMLVLFAFVYLHFRFPSSLVAKALRSQTNRKDDTLKVKKERVTRTGSGDIIELKRVFVPSFSLSSIYRYRFRGWKYGCLWEWQKRPNTTCNPTDTSCRQIAHLSPK</sequence>
<protein>
    <submittedName>
        <fullName evidence="2">Uncharacterized protein</fullName>
    </submittedName>
</protein>
<proteinExistence type="predicted"/>